<dbReference type="OrthoDB" id="1716625at2759"/>
<keyword evidence="2" id="KW-1185">Reference proteome</keyword>
<sequence length="61" mass="6495">MASGERMIPDARSGEAAAAVCVMSGRKPRSVANPLEAAITTPSERILRECHALYVDSEHGK</sequence>
<dbReference type="Proteomes" id="UP000314294">
    <property type="component" value="Unassembled WGS sequence"/>
</dbReference>
<proteinExistence type="predicted"/>
<organism evidence="1 2">
    <name type="scientific">Liparis tanakae</name>
    <name type="common">Tanaka's snailfish</name>
    <dbReference type="NCBI Taxonomy" id="230148"/>
    <lineage>
        <taxon>Eukaryota</taxon>
        <taxon>Metazoa</taxon>
        <taxon>Chordata</taxon>
        <taxon>Craniata</taxon>
        <taxon>Vertebrata</taxon>
        <taxon>Euteleostomi</taxon>
        <taxon>Actinopterygii</taxon>
        <taxon>Neopterygii</taxon>
        <taxon>Teleostei</taxon>
        <taxon>Neoteleostei</taxon>
        <taxon>Acanthomorphata</taxon>
        <taxon>Eupercaria</taxon>
        <taxon>Perciformes</taxon>
        <taxon>Cottioidei</taxon>
        <taxon>Cottales</taxon>
        <taxon>Liparidae</taxon>
        <taxon>Liparis</taxon>
    </lineage>
</organism>
<accession>A0A4Z2EMF9</accession>
<protein>
    <submittedName>
        <fullName evidence="1">Uncharacterized protein</fullName>
    </submittedName>
</protein>
<gene>
    <name evidence="1" type="ORF">EYF80_059721</name>
</gene>
<dbReference type="EMBL" id="SRLO01004830">
    <property type="protein sequence ID" value="TNN30127.1"/>
    <property type="molecule type" value="Genomic_DNA"/>
</dbReference>
<name>A0A4Z2EMF9_9TELE</name>
<evidence type="ECO:0000313" key="1">
    <source>
        <dbReference type="EMBL" id="TNN30127.1"/>
    </source>
</evidence>
<dbReference type="AlphaFoldDB" id="A0A4Z2EMF9"/>
<comment type="caution">
    <text evidence="1">The sequence shown here is derived from an EMBL/GenBank/DDBJ whole genome shotgun (WGS) entry which is preliminary data.</text>
</comment>
<reference evidence="1 2" key="1">
    <citation type="submission" date="2019-03" db="EMBL/GenBank/DDBJ databases">
        <title>First draft genome of Liparis tanakae, snailfish: a comprehensive survey of snailfish specific genes.</title>
        <authorList>
            <person name="Kim W."/>
            <person name="Song I."/>
            <person name="Jeong J.-H."/>
            <person name="Kim D."/>
            <person name="Kim S."/>
            <person name="Ryu S."/>
            <person name="Song J.Y."/>
            <person name="Lee S.K."/>
        </authorList>
    </citation>
    <scope>NUCLEOTIDE SEQUENCE [LARGE SCALE GENOMIC DNA]</scope>
    <source>
        <tissue evidence="1">Muscle</tissue>
    </source>
</reference>
<evidence type="ECO:0000313" key="2">
    <source>
        <dbReference type="Proteomes" id="UP000314294"/>
    </source>
</evidence>